<dbReference type="AlphaFoldDB" id="A0A3P3E5W5"/>
<evidence type="ECO:0000313" key="2">
    <source>
        <dbReference type="Proteomes" id="UP000271590"/>
    </source>
</evidence>
<sequence>MQAIVPVWLHLARQAVIFLTCCGKKSVLRRMGSLFDERVNLRPGHMRFSPTCASRHDRRPRLAR</sequence>
<proteinExistence type="predicted"/>
<gene>
    <name evidence="1" type="ORF">EH244_28795</name>
</gene>
<reference evidence="1 2" key="1">
    <citation type="submission" date="2018-11" db="EMBL/GenBank/DDBJ databases">
        <title>The genome of Variovorax sp T529.</title>
        <authorList>
            <person name="Gao J."/>
        </authorList>
    </citation>
    <scope>NUCLEOTIDE SEQUENCE [LARGE SCALE GENOMIC DNA]</scope>
    <source>
        <strain evidence="1 2">T529</strain>
    </source>
</reference>
<dbReference type="EMBL" id="RQXU01000030">
    <property type="protein sequence ID" value="RRH81426.1"/>
    <property type="molecule type" value="Genomic_DNA"/>
</dbReference>
<name>A0A3P3E5W5_9BURK</name>
<dbReference type="Proteomes" id="UP000271590">
    <property type="component" value="Unassembled WGS sequence"/>
</dbReference>
<comment type="caution">
    <text evidence="1">The sequence shown here is derived from an EMBL/GenBank/DDBJ whole genome shotgun (WGS) entry which is preliminary data.</text>
</comment>
<evidence type="ECO:0000313" key="1">
    <source>
        <dbReference type="EMBL" id="RRH81426.1"/>
    </source>
</evidence>
<accession>A0A3P3E5W5</accession>
<organism evidence="1 2">
    <name type="scientific">Variovorax beijingensis</name>
    <dbReference type="NCBI Taxonomy" id="2496117"/>
    <lineage>
        <taxon>Bacteria</taxon>
        <taxon>Pseudomonadati</taxon>
        <taxon>Pseudomonadota</taxon>
        <taxon>Betaproteobacteria</taxon>
        <taxon>Burkholderiales</taxon>
        <taxon>Comamonadaceae</taxon>
        <taxon>Variovorax</taxon>
    </lineage>
</organism>
<protein>
    <submittedName>
        <fullName evidence="1">Uncharacterized protein</fullName>
    </submittedName>
</protein>